<dbReference type="EMBL" id="LITT01000001">
    <property type="protein sequence ID" value="OAA92329.1"/>
    <property type="molecule type" value="Genomic_DNA"/>
</dbReference>
<dbReference type="InterPro" id="IPR020040">
    <property type="entry name" value="Ribosomal_uL6_a/b-dom"/>
</dbReference>
<comment type="caution">
    <text evidence="10">The sequence shown here is derived from an EMBL/GenBank/DDBJ whole genome shotgun (WGS) entry which is preliminary data.</text>
</comment>
<feature type="domain" description="Large ribosomal subunit protein uL6 alpha-beta" evidence="9">
    <location>
        <begin position="45"/>
        <end position="117"/>
    </location>
</feature>
<dbReference type="PATRIC" id="fig|1538.10.peg.518"/>
<dbReference type="PRINTS" id="PR00059">
    <property type="entry name" value="RIBOSOMALL6"/>
</dbReference>
<dbReference type="InterPro" id="IPR036789">
    <property type="entry name" value="Ribosomal_uL6-like_a/b-dom_sf"/>
</dbReference>
<evidence type="ECO:0000256" key="7">
    <source>
        <dbReference type="RuleBase" id="RU003869"/>
    </source>
</evidence>
<evidence type="ECO:0000256" key="4">
    <source>
        <dbReference type="ARBA" id="ARBA00022980"/>
    </source>
</evidence>
<proteinExistence type="inferred from homology"/>
<dbReference type="HAMAP" id="MF_01365_B">
    <property type="entry name" value="Ribosomal_uL6_B"/>
    <property type="match status" value="1"/>
</dbReference>
<evidence type="ECO:0000259" key="9">
    <source>
        <dbReference type="Pfam" id="PF00347"/>
    </source>
</evidence>
<dbReference type="AlphaFoldDB" id="A0A162NE14"/>
<evidence type="ECO:0000256" key="8">
    <source>
        <dbReference type="RuleBase" id="RU003870"/>
    </source>
</evidence>
<gene>
    <name evidence="6 10" type="primary">rplF</name>
    <name evidence="10" type="ORF">WY13_00038</name>
</gene>
<reference evidence="10 11" key="1">
    <citation type="journal article" date="2015" name="Biotechnol. Bioeng.">
        <title>Genome sequence and phenotypic characterization of Caulobacter segnis.</title>
        <authorList>
            <person name="Patel S."/>
            <person name="Fletcher B."/>
            <person name="Scott D.C."/>
            <person name="Ely B."/>
        </authorList>
    </citation>
    <scope>NUCLEOTIDE SEQUENCE [LARGE SCALE GENOMIC DNA]</scope>
    <source>
        <strain evidence="10 11">ERI-2</strain>
    </source>
</reference>
<dbReference type="PANTHER" id="PTHR11655:SF14">
    <property type="entry name" value="LARGE RIBOSOMAL SUBUNIT PROTEIN UL6M"/>
    <property type="match status" value="1"/>
</dbReference>
<dbReference type="PIRSF" id="PIRSF002162">
    <property type="entry name" value="Ribosomal_L6"/>
    <property type="match status" value="1"/>
</dbReference>
<sequence length="214" mass="23759">MEKYFATYGSFRNKLRLVVNDIYYEPIRNTGGVMMSRIGKLPIAIPSGVTFAVTPDNVVTVKGPKGQLVKAMRKDMNIAVEDNSIVVKRNNDEKESRALHGLTRALINNMVIGVTEGYAKTLELVGVGYRAQLQGKKLVLNLGFSHPIEVEAVEGISFETPAPTKVVVKGIDKELVGDVSADIRNWRRPEPYKGKGIKYENEVIRRKEGKTGKK</sequence>
<dbReference type="GO" id="GO:0002181">
    <property type="term" value="P:cytoplasmic translation"/>
    <property type="evidence" value="ECO:0007669"/>
    <property type="project" value="TreeGrafter"/>
</dbReference>
<keyword evidence="4 6" id="KW-0689">Ribosomal protein</keyword>
<dbReference type="FunFam" id="3.90.930.12:FF:000002">
    <property type="entry name" value="50S ribosomal protein L6"/>
    <property type="match status" value="1"/>
</dbReference>
<evidence type="ECO:0000256" key="1">
    <source>
        <dbReference type="ARBA" id="ARBA00009356"/>
    </source>
</evidence>
<dbReference type="GO" id="GO:0022625">
    <property type="term" value="C:cytosolic large ribosomal subunit"/>
    <property type="evidence" value="ECO:0007669"/>
    <property type="project" value="UniProtKB-UniRule"/>
</dbReference>
<organism evidence="10 11">
    <name type="scientific">Clostridium ljungdahlii</name>
    <dbReference type="NCBI Taxonomy" id="1538"/>
    <lineage>
        <taxon>Bacteria</taxon>
        <taxon>Bacillati</taxon>
        <taxon>Bacillota</taxon>
        <taxon>Clostridia</taxon>
        <taxon>Eubacteriales</taxon>
        <taxon>Clostridiaceae</taxon>
        <taxon>Clostridium</taxon>
    </lineage>
</organism>
<dbReference type="InterPro" id="IPR002358">
    <property type="entry name" value="Ribosomal_uL6_CS"/>
</dbReference>
<dbReference type="SUPFAM" id="SSF56053">
    <property type="entry name" value="Ribosomal protein L6"/>
    <property type="match status" value="2"/>
</dbReference>
<evidence type="ECO:0000313" key="11">
    <source>
        <dbReference type="Proteomes" id="UP000077407"/>
    </source>
</evidence>
<dbReference type="Pfam" id="PF00347">
    <property type="entry name" value="Ribosomal_L6"/>
    <property type="match status" value="2"/>
</dbReference>
<dbReference type="InterPro" id="IPR000702">
    <property type="entry name" value="Ribosomal_uL6-like"/>
</dbReference>
<comment type="function">
    <text evidence="6 8">This protein binds to the 23S rRNA, and is important in its secondary structure. It is located near the subunit interface in the base of the L7/L12 stalk, and near the tRNA binding site of the peptidyltransferase center.</text>
</comment>
<dbReference type="InterPro" id="IPR019906">
    <property type="entry name" value="Ribosomal_uL6_bac-type"/>
</dbReference>
<dbReference type="PROSITE" id="PS00525">
    <property type="entry name" value="RIBOSOMAL_L6_1"/>
    <property type="match status" value="1"/>
</dbReference>
<comment type="similarity">
    <text evidence="1 6 7">Belongs to the universal ribosomal protein uL6 family.</text>
</comment>
<evidence type="ECO:0000256" key="2">
    <source>
        <dbReference type="ARBA" id="ARBA00022730"/>
    </source>
</evidence>
<feature type="domain" description="Large ribosomal subunit protein uL6 alpha-beta" evidence="9">
    <location>
        <begin position="125"/>
        <end position="199"/>
    </location>
</feature>
<dbReference type="PANTHER" id="PTHR11655">
    <property type="entry name" value="60S/50S RIBOSOMAL PROTEIN L6/L9"/>
    <property type="match status" value="1"/>
</dbReference>
<dbReference type="NCBIfam" id="TIGR03654">
    <property type="entry name" value="L6_bact"/>
    <property type="match status" value="1"/>
</dbReference>
<dbReference type="Gene3D" id="3.90.930.12">
    <property type="entry name" value="Ribosomal protein L6, alpha-beta domain"/>
    <property type="match status" value="2"/>
</dbReference>
<protein>
    <recommendedName>
        <fullName evidence="6">Large ribosomal subunit protein uL6</fullName>
    </recommendedName>
</protein>
<keyword evidence="5 6" id="KW-0687">Ribonucleoprotein</keyword>
<dbReference type="Proteomes" id="UP000077407">
    <property type="component" value="Unassembled WGS sequence"/>
</dbReference>
<keyword evidence="3 6" id="KW-0694">RNA-binding</keyword>
<evidence type="ECO:0000256" key="3">
    <source>
        <dbReference type="ARBA" id="ARBA00022884"/>
    </source>
</evidence>
<dbReference type="GO" id="GO:0003735">
    <property type="term" value="F:structural constituent of ribosome"/>
    <property type="evidence" value="ECO:0007669"/>
    <property type="project" value="UniProtKB-UniRule"/>
</dbReference>
<comment type="subunit">
    <text evidence="6">Part of the 50S ribosomal subunit.</text>
</comment>
<evidence type="ECO:0000313" key="10">
    <source>
        <dbReference type="EMBL" id="OAA92329.1"/>
    </source>
</evidence>
<evidence type="ECO:0000256" key="6">
    <source>
        <dbReference type="HAMAP-Rule" id="MF_01365"/>
    </source>
</evidence>
<evidence type="ECO:0000256" key="5">
    <source>
        <dbReference type="ARBA" id="ARBA00023274"/>
    </source>
</evidence>
<name>A0A162NE14_9CLOT</name>
<dbReference type="FunFam" id="3.90.930.12:FF:000001">
    <property type="entry name" value="50S ribosomal protein L6"/>
    <property type="match status" value="1"/>
</dbReference>
<accession>A0A162NE14</accession>
<dbReference type="GO" id="GO:0019843">
    <property type="term" value="F:rRNA binding"/>
    <property type="evidence" value="ECO:0007669"/>
    <property type="project" value="UniProtKB-UniRule"/>
</dbReference>
<keyword evidence="2 6" id="KW-0699">rRNA-binding</keyword>